<accession>A0A9W9ABW4</accession>
<evidence type="ECO:0000313" key="3">
    <source>
        <dbReference type="EMBL" id="KAJ4478364.1"/>
    </source>
</evidence>
<evidence type="ECO:0000256" key="2">
    <source>
        <dbReference type="SAM" id="SignalP"/>
    </source>
</evidence>
<feature type="signal peptide" evidence="2">
    <location>
        <begin position="1"/>
        <end position="19"/>
    </location>
</feature>
<dbReference type="AlphaFoldDB" id="A0A9W9ABW4"/>
<gene>
    <name evidence="3" type="ORF">J3R30DRAFT_3481167</name>
</gene>
<dbReference type="OrthoDB" id="2924425at2759"/>
<comment type="caution">
    <text evidence="3">The sequence shown here is derived from an EMBL/GenBank/DDBJ whole genome shotgun (WGS) entry which is preliminary data.</text>
</comment>
<sequence>MRSFVLVSFAALLFSATLGVQSMPTGTEDLDDCAPATSVQARDLLEGILERRTPKAVAAAAVTFINHLKTNSATLTKAPVFWTGKSGRKGAKQVADILKKDTSIVGTRGGFTVFDALKDAGVSTTETAKWKPETDWRAVCGAFAQYAKPTDKKAHLVYGPEYDKTKNIWSDDEWPALEKNSAVTEVLTYEMKSDGKTWTEKGEIKASKKGSPIHSANSSPHVSDEE</sequence>
<keyword evidence="4" id="KW-1185">Reference proteome</keyword>
<dbReference type="EMBL" id="JAOTPV010000009">
    <property type="protein sequence ID" value="KAJ4478364.1"/>
    <property type="molecule type" value="Genomic_DNA"/>
</dbReference>
<feature type="region of interest" description="Disordered" evidence="1">
    <location>
        <begin position="195"/>
        <end position="226"/>
    </location>
</feature>
<organism evidence="3 4">
    <name type="scientific">Lentinula aciculospora</name>
    <dbReference type="NCBI Taxonomy" id="153920"/>
    <lineage>
        <taxon>Eukaryota</taxon>
        <taxon>Fungi</taxon>
        <taxon>Dikarya</taxon>
        <taxon>Basidiomycota</taxon>
        <taxon>Agaricomycotina</taxon>
        <taxon>Agaricomycetes</taxon>
        <taxon>Agaricomycetidae</taxon>
        <taxon>Agaricales</taxon>
        <taxon>Marasmiineae</taxon>
        <taxon>Omphalotaceae</taxon>
        <taxon>Lentinula</taxon>
    </lineage>
</organism>
<protein>
    <submittedName>
        <fullName evidence="3">Uncharacterized protein</fullName>
    </submittedName>
</protein>
<name>A0A9W9ABW4_9AGAR</name>
<evidence type="ECO:0000313" key="4">
    <source>
        <dbReference type="Proteomes" id="UP001150266"/>
    </source>
</evidence>
<feature type="chain" id="PRO_5040943364" evidence="2">
    <location>
        <begin position="20"/>
        <end position="226"/>
    </location>
</feature>
<evidence type="ECO:0000256" key="1">
    <source>
        <dbReference type="SAM" id="MobiDB-lite"/>
    </source>
</evidence>
<reference evidence="3" key="1">
    <citation type="submission" date="2022-08" db="EMBL/GenBank/DDBJ databases">
        <title>A Global Phylogenomic Analysis of the Shiitake Genus Lentinula.</title>
        <authorList>
            <consortium name="DOE Joint Genome Institute"/>
            <person name="Sierra-Patev S."/>
            <person name="Min B."/>
            <person name="Naranjo-Ortiz M."/>
            <person name="Looney B."/>
            <person name="Konkel Z."/>
            <person name="Slot J.C."/>
            <person name="Sakamoto Y."/>
            <person name="Steenwyk J.L."/>
            <person name="Rokas A."/>
            <person name="Carro J."/>
            <person name="Camarero S."/>
            <person name="Ferreira P."/>
            <person name="Molpeceres G."/>
            <person name="Ruiz-Duenas F.J."/>
            <person name="Serrano A."/>
            <person name="Henrissat B."/>
            <person name="Drula E."/>
            <person name="Hughes K.W."/>
            <person name="Mata J.L."/>
            <person name="Ishikawa N.K."/>
            <person name="Vargas-Isla R."/>
            <person name="Ushijima S."/>
            <person name="Smith C.A."/>
            <person name="Ahrendt S."/>
            <person name="Andreopoulos W."/>
            <person name="He G."/>
            <person name="Labutti K."/>
            <person name="Lipzen A."/>
            <person name="Ng V."/>
            <person name="Riley R."/>
            <person name="Sandor L."/>
            <person name="Barry K."/>
            <person name="Martinez A.T."/>
            <person name="Xiao Y."/>
            <person name="Gibbons J.G."/>
            <person name="Terashima K."/>
            <person name="Grigoriev I.V."/>
            <person name="Hibbett D.S."/>
        </authorList>
    </citation>
    <scope>NUCLEOTIDE SEQUENCE</scope>
    <source>
        <strain evidence="3">JLM2183</strain>
    </source>
</reference>
<keyword evidence="2" id="KW-0732">Signal</keyword>
<feature type="compositionally biased region" description="Basic and acidic residues" evidence="1">
    <location>
        <begin position="195"/>
        <end position="206"/>
    </location>
</feature>
<proteinExistence type="predicted"/>
<dbReference type="Proteomes" id="UP001150266">
    <property type="component" value="Unassembled WGS sequence"/>
</dbReference>
<feature type="compositionally biased region" description="Polar residues" evidence="1">
    <location>
        <begin position="214"/>
        <end position="226"/>
    </location>
</feature>